<feature type="domain" description="RING-type" evidence="16">
    <location>
        <begin position="128"/>
        <end position="170"/>
    </location>
</feature>
<keyword evidence="8 14" id="KW-0863">Zinc-finger</keyword>
<dbReference type="CDD" id="cd16461">
    <property type="entry name" value="RING-H2_EL5-like"/>
    <property type="match status" value="1"/>
</dbReference>
<evidence type="ECO:0000256" key="9">
    <source>
        <dbReference type="ARBA" id="ARBA00022786"/>
    </source>
</evidence>
<evidence type="ECO:0000259" key="16">
    <source>
        <dbReference type="PROSITE" id="PS50089"/>
    </source>
</evidence>
<evidence type="ECO:0000256" key="3">
    <source>
        <dbReference type="ARBA" id="ARBA00004906"/>
    </source>
</evidence>
<evidence type="ECO:0000256" key="7">
    <source>
        <dbReference type="ARBA" id="ARBA00022723"/>
    </source>
</evidence>
<keyword evidence="7" id="KW-0479">Metal-binding</keyword>
<dbReference type="EMBL" id="JASCZI010060453">
    <property type="protein sequence ID" value="MED6131918.1"/>
    <property type="molecule type" value="Genomic_DNA"/>
</dbReference>
<sequence length="333" mass="36330">MASNTVPPPMPLTVVGYVTVTTPPKHSHHSHHHRLAFLLTVTVIAVTFFIFALYFLFRELSRYFRRQAHPTSTRTSSAVFPTGGGGSRVSPEITAPSAVDSLPLFTFSSVTRRSSSSSVVDGGGGGDCAVCLSRFEQRDLLRLLPLCCHAFHAECIDVWLRTNLTCPLCRSAVFASESDIGKILRSSSSAVGDSFRLEIGSISRRGTASSAAEESRTRTYSVGEFDYLVDEDVEIPYSQARRRNDSGEKDDGAAAVESAGLSLVGEVGSRWSWKDYYDLVSASVSSTVSFRSSGRFLTGSSRRNDVVSIGDYEGEANRFGEEISEVFRWLSMA</sequence>
<evidence type="ECO:0000256" key="10">
    <source>
        <dbReference type="ARBA" id="ARBA00022833"/>
    </source>
</evidence>
<protein>
    <recommendedName>
        <fullName evidence="4">RING-type E3 ubiquitin transferase</fullName>
        <ecNumber evidence="4">2.3.2.27</ecNumber>
    </recommendedName>
</protein>
<comment type="caution">
    <text evidence="17">The sequence shown here is derived from an EMBL/GenBank/DDBJ whole genome shotgun (WGS) entry which is preliminary data.</text>
</comment>
<evidence type="ECO:0000256" key="4">
    <source>
        <dbReference type="ARBA" id="ARBA00012483"/>
    </source>
</evidence>
<comment type="pathway">
    <text evidence="3">Protein modification; protein ubiquitination.</text>
</comment>
<dbReference type="Pfam" id="PF13639">
    <property type="entry name" value="zf-RING_2"/>
    <property type="match status" value="1"/>
</dbReference>
<dbReference type="Gene3D" id="3.30.40.10">
    <property type="entry name" value="Zinc/RING finger domain, C3HC4 (zinc finger)"/>
    <property type="match status" value="1"/>
</dbReference>
<dbReference type="PANTHER" id="PTHR45768:SF37">
    <property type="entry name" value="TRANSCRIPTION FACTOR C2H2 FAMILY-RELATED"/>
    <property type="match status" value="1"/>
</dbReference>
<dbReference type="InterPro" id="IPR001841">
    <property type="entry name" value="Znf_RING"/>
</dbReference>
<evidence type="ECO:0000256" key="2">
    <source>
        <dbReference type="ARBA" id="ARBA00004167"/>
    </source>
</evidence>
<dbReference type="SMART" id="SM00184">
    <property type="entry name" value="RING"/>
    <property type="match status" value="1"/>
</dbReference>
<proteinExistence type="inferred from homology"/>
<evidence type="ECO:0000256" key="6">
    <source>
        <dbReference type="ARBA" id="ARBA00022692"/>
    </source>
</evidence>
<gene>
    <name evidence="17" type="ORF">PIB30_014363</name>
</gene>
<evidence type="ECO:0000313" key="17">
    <source>
        <dbReference type="EMBL" id="MED6131918.1"/>
    </source>
</evidence>
<dbReference type="InterPro" id="IPR013083">
    <property type="entry name" value="Znf_RING/FYVE/PHD"/>
</dbReference>
<keyword evidence="10" id="KW-0862">Zinc</keyword>
<keyword evidence="6 15" id="KW-0812">Transmembrane</keyword>
<keyword evidence="9" id="KW-0833">Ubl conjugation pathway</keyword>
<evidence type="ECO:0000256" key="13">
    <source>
        <dbReference type="ARBA" id="ARBA00024209"/>
    </source>
</evidence>
<comment type="catalytic activity">
    <reaction evidence="1">
        <text>S-ubiquitinyl-[E2 ubiquitin-conjugating enzyme]-L-cysteine + [acceptor protein]-L-lysine = [E2 ubiquitin-conjugating enzyme]-L-cysteine + N(6)-ubiquitinyl-[acceptor protein]-L-lysine.</text>
        <dbReference type="EC" id="2.3.2.27"/>
    </reaction>
</comment>
<organism evidence="17 18">
    <name type="scientific">Stylosanthes scabra</name>
    <dbReference type="NCBI Taxonomy" id="79078"/>
    <lineage>
        <taxon>Eukaryota</taxon>
        <taxon>Viridiplantae</taxon>
        <taxon>Streptophyta</taxon>
        <taxon>Embryophyta</taxon>
        <taxon>Tracheophyta</taxon>
        <taxon>Spermatophyta</taxon>
        <taxon>Magnoliopsida</taxon>
        <taxon>eudicotyledons</taxon>
        <taxon>Gunneridae</taxon>
        <taxon>Pentapetalae</taxon>
        <taxon>rosids</taxon>
        <taxon>fabids</taxon>
        <taxon>Fabales</taxon>
        <taxon>Fabaceae</taxon>
        <taxon>Papilionoideae</taxon>
        <taxon>50 kb inversion clade</taxon>
        <taxon>dalbergioids sensu lato</taxon>
        <taxon>Dalbergieae</taxon>
        <taxon>Pterocarpus clade</taxon>
        <taxon>Stylosanthes</taxon>
    </lineage>
</organism>
<evidence type="ECO:0000256" key="15">
    <source>
        <dbReference type="SAM" id="Phobius"/>
    </source>
</evidence>
<keyword evidence="5" id="KW-0808">Transferase</keyword>
<evidence type="ECO:0000256" key="8">
    <source>
        <dbReference type="ARBA" id="ARBA00022771"/>
    </source>
</evidence>
<accession>A0ABU6S828</accession>
<evidence type="ECO:0000256" key="11">
    <source>
        <dbReference type="ARBA" id="ARBA00022989"/>
    </source>
</evidence>
<evidence type="ECO:0000256" key="1">
    <source>
        <dbReference type="ARBA" id="ARBA00000900"/>
    </source>
</evidence>
<evidence type="ECO:0000256" key="12">
    <source>
        <dbReference type="ARBA" id="ARBA00023136"/>
    </source>
</evidence>
<comment type="similarity">
    <text evidence="13">Belongs to the RING-type zinc finger family. ATL subfamily.</text>
</comment>
<dbReference type="Proteomes" id="UP001341840">
    <property type="component" value="Unassembled WGS sequence"/>
</dbReference>
<keyword evidence="18" id="KW-1185">Reference proteome</keyword>
<dbReference type="PROSITE" id="PS50089">
    <property type="entry name" value="ZF_RING_2"/>
    <property type="match status" value="1"/>
</dbReference>
<feature type="transmembrane region" description="Helical" evidence="15">
    <location>
        <begin position="35"/>
        <end position="57"/>
    </location>
</feature>
<evidence type="ECO:0000313" key="18">
    <source>
        <dbReference type="Proteomes" id="UP001341840"/>
    </source>
</evidence>
<comment type="subcellular location">
    <subcellularLocation>
        <location evidence="2">Membrane</location>
        <topology evidence="2">Single-pass membrane protein</topology>
    </subcellularLocation>
</comment>
<dbReference type="EC" id="2.3.2.27" evidence="4"/>
<evidence type="ECO:0000256" key="14">
    <source>
        <dbReference type="PROSITE-ProRule" id="PRU00175"/>
    </source>
</evidence>
<evidence type="ECO:0000256" key="5">
    <source>
        <dbReference type="ARBA" id="ARBA00022679"/>
    </source>
</evidence>
<dbReference type="PANTHER" id="PTHR45768">
    <property type="entry name" value="E3 UBIQUITIN-PROTEIN LIGASE RNF13-LIKE"/>
    <property type="match status" value="1"/>
</dbReference>
<keyword evidence="11 15" id="KW-1133">Transmembrane helix</keyword>
<name>A0ABU6S828_9FABA</name>
<dbReference type="SUPFAM" id="SSF57850">
    <property type="entry name" value="RING/U-box"/>
    <property type="match status" value="1"/>
</dbReference>
<keyword evidence="12 15" id="KW-0472">Membrane</keyword>
<reference evidence="17 18" key="1">
    <citation type="journal article" date="2023" name="Plants (Basel)">
        <title>Bridging the Gap: Combining Genomics and Transcriptomics Approaches to Understand Stylosanthes scabra, an Orphan Legume from the Brazilian Caatinga.</title>
        <authorList>
            <person name="Ferreira-Neto J.R.C."/>
            <person name="da Silva M.D."/>
            <person name="Binneck E."/>
            <person name="de Melo N.F."/>
            <person name="da Silva R.H."/>
            <person name="de Melo A.L.T.M."/>
            <person name="Pandolfi V."/>
            <person name="Bustamante F.O."/>
            <person name="Brasileiro-Vidal A.C."/>
            <person name="Benko-Iseppon A.M."/>
        </authorList>
    </citation>
    <scope>NUCLEOTIDE SEQUENCE [LARGE SCALE GENOMIC DNA]</scope>
    <source>
        <tissue evidence="17">Leaves</tissue>
    </source>
</reference>